<dbReference type="Proteomes" id="UP000779574">
    <property type="component" value="Unassembled WGS sequence"/>
</dbReference>
<keyword evidence="2" id="KW-0963">Cytoplasm</keyword>
<evidence type="ECO:0000313" key="17">
    <source>
        <dbReference type="EMBL" id="KAG9699702.1"/>
    </source>
</evidence>
<accession>A0A9P8JE96</accession>
<dbReference type="Pfam" id="PF20695">
    <property type="entry name" value="UbiD_N"/>
    <property type="match status" value="1"/>
</dbReference>
<protein>
    <recommendedName>
        <fullName evidence="12">Ferulic acid decarboxylase 1</fullName>
        <ecNumber evidence="11">4.1.1.102</ecNumber>
    </recommendedName>
</protein>
<evidence type="ECO:0000256" key="3">
    <source>
        <dbReference type="ARBA" id="ARBA00022630"/>
    </source>
</evidence>
<keyword evidence="6" id="KW-0210">Decarboxylase</keyword>
<evidence type="ECO:0000256" key="11">
    <source>
        <dbReference type="ARBA" id="ARBA00066982"/>
    </source>
</evidence>
<dbReference type="Gene3D" id="1.20.5.4570">
    <property type="match status" value="1"/>
</dbReference>
<dbReference type="GO" id="GO:0033494">
    <property type="term" value="P:ferulate metabolic process"/>
    <property type="evidence" value="ECO:0007669"/>
    <property type="project" value="TreeGrafter"/>
</dbReference>
<dbReference type="InterPro" id="IPR048304">
    <property type="entry name" value="UbiD_Rift_dom"/>
</dbReference>
<dbReference type="Pfam" id="PF01977">
    <property type="entry name" value="UbiD"/>
    <property type="match status" value="1"/>
</dbReference>
<dbReference type="AlphaFoldDB" id="A0A9P8JE96"/>
<evidence type="ECO:0000256" key="13">
    <source>
        <dbReference type="SAM" id="MobiDB-lite"/>
    </source>
</evidence>
<keyword evidence="5" id="KW-0479">Metal-binding</keyword>
<evidence type="ECO:0000256" key="1">
    <source>
        <dbReference type="ARBA" id="ARBA00001936"/>
    </source>
</evidence>
<dbReference type="PANTHER" id="PTHR30108">
    <property type="entry name" value="3-OCTAPRENYL-4-HYDROXYBENZOATE CARBOXY-LYASE-RELATED"/>
    <property type="match status" value="1"/>
</dbReference>
<proteinExistence type="inferred from homology"/>
<evidence type="ECO:0000259" key="16">
    <source>
        <dbReference type="Pfam" id="PF20696"/>
    </source>
</evidence>
<sequence>MNFRSFVEALKEDNDLVEINDEKDPNLEVSAIIRKVYESDGPAPLFNNVKGMKNGLFRMLGAPAALRSSKDSKYGRLARHLALPPTAGMKEILDKMLSAQKATPLKPNIIKSGSCKENKIFGDDVDLAKLPAPLIHQADGGKYIQTYGMHVVQSPDGKWTNWSIARAMIYDNRHLVGLVIEPQHIWQIHQLWKKEGRDVPWALCFGVPPAAIMAASMPLPAGVTEAEYIGSMTGTALDLVKCETNDMLVPANSEIVFEGTLSITETFSACGRLTDETHTMIGPLAAASIRQLCQEAGLPVTDTMANFELQVTWVALKIDTAKLREMKVKPKEFAKRVGDLVFNDKVGYTIHRLVLVGDDINVYDFKDVMWAFCTRCRPGDDEVFFDDVKAFPLIPYNSHGSFNPVKGGKVVSDALLPVEYTTGADWQAADFENSYPAEVKDKVNAEWRAMGFDLGKDCLDICECIRNTERVACAAQDCWNQVYTCQYDELVATMIDACDVSGGVDTDVIPYYPAPDSAPGSCSCNQGKVLLTHMSITAQTNALYDNKTNVEQAIPDYGDQAIYWASAGCCANAYLQSVYREICPNTQPAVLGADLMNFSLDEDDPEYECSNLMPKIDCAGDFGFGAAVGNAMSTYYALDKLPPNGTETLYNREGALATPTQATIVWTPKPNEEPITIVAAQASKGAGKGPTAAATGATSASKAGNGATSGAQSATSAAASASTTPNAAPRAHVSWLATAFCMVAMVACF</sequence>
<evidence type="ECO:0000259" key="15">
    <source>
        <dbReference type="Pfam" id="PF20695"/>
    </source>
</evidence>
<dbReference type="InterPro" id="IPR002830">
    <property type="entry name" value="UbiD"/>
</dbReference>
<reference evidence="17" key="1">
    <citation type="journal article" date="2021" name="J Fungi (Basel)">
        <title>Virulence traits and population genomics of the black yeast Aureobasidium melanogenum.</title>
        <authorList>
            <person name="Cernosa A."/>
            <person name="Sun X."/>
            <person name="Gostincar C."/>
            <person name="Fang C."/>
            <person name="Gunde-Cimerman N."/>
            <person name="Song Z."/>
        </authorList>
    </citation>
    <scope>NUCLEOTIDE SEQUENCE</scope>
    <source>
        <strain evidence="17">EXF-9911</strain>
    </source>
</reference>
<keyword evidence="7" id="KW-0464">Manganese</keyword>
<feature type="region of interest" description="Disordered" evidence="13">
    <location>
        <begin position="686"/>
        <end position="711"/>
    </location>
</feature>
<dbReference type="GO" id="GO:0046281">
    <property type="term" value="P:cinnamic acid catabolic process"/>
    <property type="evidence" value="ECO:0007669"/>
    <property type="project" value="TreeGrafter"/>
</dbReference>
<evidence type="ECO:0000256" key="7">
    <source>
        <dbReference type="ARBA" id="ARBA00023211"/>
    </source>
</evidence>
<evidence type="ECO:0000256" key="10">
    <source>
        <dbReference type="ARBA" id="ARBA00051594"/>
    </source>
</evidence>
<dbReference type="HAMAP" id="MF_01983">
    <property type="entry name" value="UbiD_FDC"/>
    <property type="match status" value="1"/>
</dbReference>
<gene>
    <name evidence="17" type="ORF">KCU76_g1305</name>
</gene>
<evidence type="ECO:0000256" key="6">
    <source>
        <dbReference type="ARBA" id="ARBA00022793"/>
    </source>
</evidence>
<dbReference type="InterPro" id="IPR049381">
    <property type="entry name" value="UbiD-like_C"/>
</dbReference>
<evidence type="ECO:0000259" key="14">
    <source>
        <dbReference type="Pfam" id="PF01977"/>
    </source>
</evidence>
<dbReference type="EC" id="4.1.1.102" evidence="11"/>
<dbReference type="GO" id="GO:0005737">
    <property type="term" value="C:cytoplasm"/>
    <property type="evidence" value="ECO:0007669"/>
    <property type="project" value="TreeGrafter"/>
</dbReference>
<dbReference type="InterPro" id="IPR032903">
    <property type="entry name" value="FDC-like"/>
</dbReference>
<dbReference type="PANTHER" id="PTHR30108:SF17">
    <property type="entry name" value="FERULIC ACID DECARBOXYLASE 1"/>
    <property type="match status" value="1"/>
</dbReference>
<dbReference type="OrthoDB" id="4878259at2759"/>
<dbReference type="FunFam" id="3.40.1670.10:FF:000004">
    <property type="entry name" value="Ferulic acid decarboxylase 1"/>
    <property type="match status" value="1"/>
</dbReference>
<feature type="non-terminal residue" evidence="17">
    <location>
        <position position="1"/>
    </location>
</feature>
<evidence type="ECO:0000256" key="12">
    <source>
        <dbReference type="ARBA" id="ARBA00072003"/>
    </source>
</evidence>
<keyword evidence="4" id="KW-0288">FMN</keyword>
<dbReference type="SUPFAM" id="SSF143968">
    <property type="entry name" value="UbiD C-terminal domain-like"/>
    <property type="match status" value="1"/>
</dbReference>
<dbReference type="SUPFAM" id="SSF50475">
    <property type="entry name" value="FMN-binding split barrel"/>
    <property type="match status" value="1"/>
</dbReference>
<comment type="caution">
    <text evidence="17">The sequence shown here is derived from an EMBL/GenBank/DDBJ whole genome shotgun (WGS) entry which is preliminary data.</text>
</comment>
<dbReference type="Pfam" id="PF20696">
    <property type="entry name" value="UbiD_C"/>
    <property type="match status" value="1"/>
</dbReference>
<evidence type="ECO:0000256" key="9">
    <source>
        <dbReference type="ARBA" id="ARBA00049936"/>
    </source>
</evidence>
<feature type="domain" description="3-octaprenyl-4-hydroxybenzoate carboxy-lyase-like C-terminal" evidence="16">
    <location>
        <begin position="278"/>
        <end position="414"/>
    </location>
</feature>
<feature type="domain" description="3-octaprenyl-4-hydroxybenzoate carboxy-lyase-like Rift-related" evidence="14">
    <location>
        <begin position="111"/>
        <end position="266"/>
    </location>
</feature>
<dbReference type="GO" id="GO:0046872">
    <property type="term" value="F:metal ion binding"/>
    <property type="evidence" value="ECO:0007669"/>
    <property type="project" value="UniProtKB-KW"/>
</dbReference>
<organism evidence="17 18">
    <name type="scientific">Aureobasidium melanogenum</name>
    <name type="common">Aureobasidium pullulans var. melanogenum</name>
    <dbReference type="NCBI Taxonomy" id="46634"/>
    <lineage>
        <taxon>Eukaryota</taxon>
        <taxon>Fungi</taxon>
        <taxon>Dikarya</taxon>
        <taxon>Ascomycota</taxon>
        <taxon>Pezizomycotina</taxon>
        <taxon>Dothideomycetes</taxon>
        <taxon>Dothideomycetidae</taxon>
        <taxon>Dothideales</taxon>
        <taxon>Saccotheciaceae</taxon>
        <taxon>Aureobasidium</taxon>
    </lineage>
</organism>
<comment type="catalytic activity">
    <reaction evidence="10">
        <text>(E)-cinnamate + H(+) = styrene + CO2</text>
        <dbReference type="Rhea" id="RHEA:46920"/>
        <dbReference type="ChEBI" id="CHEBI:15378"/>
        <dbReference type="ChEBI" id="CHEBI:15669"/>
        <dbReference type="ChEBI" id="CHEBI:16526"/>
        <dbReference type="ChEBI" id="CHEBI:27452"/>
        <dbReference type="EC" id="4.1.1.102"/>
    </reaction>
</comment>
<reference evidence="17" key="2">
    <citation type="submission" date="2021-08" db="EMBL/GenBank/DDBJ databases">
        <authorList>
            <person name="Gostincar C."/>
            <person name="Sun X."/>
            <person name="Song Z."/>
            <person name="Gunde-Cimerman N."/>
        </authorList>
    </citation>
    <scope>NUCLEOTIDE SEQUENCE</scope>
    <source>
        <strain evidence="17">EXF-9911</strain>
    </source>
</reference>
<dbReference type="InterPro" id="IPR049383">
    <property type="entry name" value="UbiD-like_N"/>
</dbReference>
<comment type="cofactor">
    <cofactor evidence="1">
        <name>Mn(2+)</name>
        <dbReference type="ChEBI" id="CHEBI:29035"/>
    </cofactor>
</comment>
<dbReference type="EMBL" id="JAHFXF010000028">
    <property type="protein sequence ID" value="KAG9699702.1"/>
    <property type="molecule type" value="Genomic_DNA"/>
</dbReference>
<evidence type="ECO:0000256" key="8">
    <source>
        <dbReference type="ARBA" id="ARBA00023239"/>
    </source>
</evidence>
<evidence type="ECO:0000256" key="4">
    <source>
        <dbReference type="ARBA" id="ARBA00022643"/>
    </source>
</evidence>
<dbReference type="GO" id="GO:0016831">
    <property type="term" value="F:carboxy-lyase activity"/>
    <property type="evidence" value="ECO:0007669"/>
    <property type="project" value="UniProtKB-KW"/>
</dbReference>
<feature type="domain" description="3-octaprenyl-4-hydroxybenzoate carboxy-lyase-like N-terminal" evidence="15">
    <location>
        <begin position="7"/>
        <end position="96"/>
    </location>
</feature>
<keyword evidence="8" id="KW-0456">Lyase</keyword>
<keyword evidence="3" id="KW-0285">Flavoprotein</keyword>
<evidence type="ECO:0000256" key="5">
    <source>
        <dbReference type="ARBA" id="ARBA00022723"/>
    </source>
</evidence>
<comment type="cofactor">
    <cofactor evidence="9">
        <name>prenylated FMN</name>
        <dbReference type="ChEBI" id="CHEBI:87746"/>
    </cofactor>
</comment>
<evidence type="ECO:0000313" key="18">
    <source>
        <dbReference type="Proteomes" id="UP000779574"/>
    </source>
</evidence>
<dbReference type="Gene3D" id="3.40.1670.10">
    <property type="entry name" value="UbiD C-terminal domain-like"/>
    <property type="match status" value="1"/>
</dbReference>
<name>A0A9P8JE96_AURME</name>
<evidence type="ECO:0000256" key="2">
    <source>
        <dbReference type="ARBA" id="ARBA00022490"/>
    </source>
</evidence>